<dbReference type="InterPro" id="IPR024893">
    <property type="entry name" value="ATP_PRibTrfase_HisG_short"/>
</dbReference>
<evidence type="ECO:0000256" key="5">
    <source>
        <dbReference type="ARBA" id="ARBA00011496"/>
    </source>
</evidence>
<keyword evidence="7 15" id="KW-0963">Cytoplasm</keyword>
<evidence type="ECO:0000256" key="14">
    <source>
        <dbReference type="ARBA" id="ARBA00024861"/>
    </source>
</evidence>
<comment type="function">
    <text evidence="14 15">Catalyzes the condensation of ATP and 5-phosphoribose 1-diphosphate to form N'-(5'-phosphoribosyl)-ATP (PR-ATP). Has a crucial role in the pathway because the rate of histidine biosynthesis seems to be controlled primarily by regulation of HisG enzymatic activity.</text>
</comment>
<dbReference type="Pfam" id="PF01634">
    <property type="entry name" value="HisG"/>
    <property type="match status" value="1"/>
</dbReference>
<evidence type="ECO:0000256" key="12">
    <source>
        <dbReference type="ARBA" id="ARBA00022840"/>
    </source>
</evidence>
<evidence type="ECO:0000256" key="13">
    <source>
        <dbReference type="ARBA" id="ARBA00023102"/>
    </source>
</evidence>
<evidence type="ECO:0000256" key="10">
    <source>
        <dbReference type="ARBA" id="ARBA00022679"/>
    </source>
</evidence>
<evidence type="ECO:0000256" key="7">
    <source>
        <dbReference type="ARBA" id="ARBA00022490"/>
    </source>
</evidence>
<evidence type="ECO:0000256" key="6">
    <source>
        <dbReference type="ARBA" id="ARBA00011946"/>
    </source>
</evidence>
<dbReference type="RefSeq" id="WP_369018264.1">
    <property type="nucleotide sequence ID" value="NZ_CP121689.1"/>
</dbReference>
<keyword evidence="12 15" id="KW-0067">ATP-binding</keyword>
<dbReference type="CDD" id="cd13595">
    <property type="entry name" value="PBP2_HisGs"/>
    <property type="match status" value="1"/>
</dbReference>
<evidence type="ECO:0000256" key="1">
    <source>
        <dbReference type="ARBA" id="ARBA00000915"/>
    </source>
</evidence>
<dbReference type="GO" id="GO:0003879">
    <property type="term" value="F:ATP phosphoribosyltransferase activity"/>
    <property type="evidence" value="ECO:0007669"/>
    <property type="project" value="UniProtKB-EC"/>
</dbReference>
<dbReference type="SUPFAM" id="SSF53850">
    <property type="entry name" value="Periplasmic binding protein-like II"/>
    <property type="match status" value="1"/>
</dbReference>
<dbReference type="PANTHER" id="PTHR21403:SF8">
    <property type="entry name" value="ATP PHOSPHORIBOSYLTRANSFERASE"/>
    <property type="match status" value="1"/>
</dbReference>
<proteinExistence type="inferred from homology"/>
<evidence type="ECO:0000256" key="3">
    <source>
        <dbReference type="ARBA" id="ARBA00004667"/>
    </source>
</evidence>
<dbReference type="EMBL" id="CP121689">
    <property type="protein sequence ID" value="WZL76108.1"/>
    <property type="molecule type" value="Genomic_DNA"/>
</dbReference>
<evidence type="ECO:0000256" key="11">
    <source>
        <dbReference type="ARBA" id="ARBA00022741"/>
    </source>
</evidence>
<sequence length="219" mass="24327">MEKLTVALPTGRLKGEVLKILSLLSGWPENLDFESRQLVLESADFPLRFILTHPKDVSTYVEYGAADVGLVGKDILLERQNEVYELLDLGIGKCAMVLAAPEGTDAEVIFERERLRVATKYPNFTRSYLQERGIHADIVFLYGSIELAPAIGLAECIIDLVSTGKTLRENKLHVVEEIAPVSVRLVANRVSIKTKSSQIAKLAGELKEVVRLEKHSRDS</sequence>
<comment type="pathway">
    <text evidence="3 15">Amino-acid biosynthesis; L-histidine biosynthesis; L-histidine from 5-phospho-alpha-D-ribose 1-diphosphate: step 1/9.</text>
</comment>
<keyword evidence="8 15" id="KW-0028">Amino-acid biosynthesis</keyword>
<dbReference type="Proteomes" id="UP001461341">
    <property type="component" value="Chromosome"/>
</dbReference>
<organism evidence="17 18">
    <name type="scientific">Thermatribacter velox</name>
    <dbReference type="NCBI Taxonomy" id="3039681"/>
    <lineage>
        <taxon>Bacteria</taxon>
        <taxon>Pseudomonadati</taxon>
        <taxon>Atribacterota</taxon>
        <taxon>Atribacteria</taxon>
        <taxon>Atribacterales</taxon>
        <taxon>Thermatribacteraceae</taxon>
        <taxon>Thermatribacter</taxon>
    </lineage>
</organism>
<dbReference type="InterPro" id="IPR018198">
    <property type="entry name" value="ATP_PRibTrfase_CS"/>
</dbReference>
<keyword evidence="13 15" id="KW-0368">Histidine biosynthesis</keyword>
<evidence type="ECO:0000313" key="18">
    <source>
        <dbReference type="Proteomes" id="UP001461341"/>
    </source>
</evidence>
<evidence type="ECO:0000256" key="2">
    <source>
        <dbReference type="ARBA" id="ARBA00004496"/>
    </source>
</evidence>
<dbReference type="InterPro" id="IPR013820">
    <property type="entry name" value="ATP_PRibTrfase_cat"/>
</dbReference>
<reference evidence="17 18" key="1">
    <citation type="submission" date="2023-03" db="EMBL/GenBank/DDBJ databases">
        <title>Novel Species.</title>
        <authorList>
            <person name="Ma S."/>
        </authorList>
    </citation>
    <scope>NUCLEOTIDE SEQUENCE [LARGE SCALE GENOMIC DNA]</scope>
    <source>
        <strain evidence="17 18">B11</strain>
    </source>
</reference>
<dbReference type="HAMAP" id="MF_01018">
    <property type="entry name" value="HisG_Short"/>
    <property type="match status" value="1"/>
</dbReference>
<comment type="subunit">
    <text evidence="5 15">Heteromultimer composed of HisG and HisZ subunits.</text>
</comment>
<comment type="similarity">
    <text evidence="4 15">Belongs to the ATP phosphoribosyltransferase family. Short subfamily.</text>
</comment>
<name>A0ABZ2YCR8_9BACT</name>
<comment type="catalytic activity">
    <reaction evidence="1 15">
        <text>1-(5-phospho-beta-D-ribosyl)-ATP + diphosphate = 5-phospho-alpha-D-ribose 1-diphosphate + ATP</text>
        <dbReference type="Rhea" id="RHEA:18473"/>
        <dbReference type="ChEBI" id="CHEBI:30616"/>
        <dbReference type="ChEBI" id="CHEBI:33019"/>
        <dbReference type="ChEBI" id="CHEBI:58017"/>
        <dbReference type="ChEBI" id="CHEBI:73183"/>
        <dbReference type="EC" id="2.4.2.17"/>
    </reaction>
</comment>
<evidence type="ECO:0000256" key="9">
    <source>
        <dbReference type="ARBA" id="ARBA00022676"/>
    </source>
</evidence>
<comment type="domain">
    <text evidence="15">Lacks the C-terminal regulatory region which is replaced by HisZ.</text>
</comment>
<keyword evidence="9 15" id="KW-0328">Glycosyltransferase</keyword>
<dbReference type="NCBIfam" id="TIGR00070">
    <property type="entry name" value="hisG"/>
    <property type="match status" value="1"/>
</dbReference>
<protein>
    <recommendedName>
        <fullName evidence="6 15">ATP phosphoribosyltransferase</fullName>
        <shortName evidence="15">ATP-PRT</shortName>
        <shortName evidence="15">ATP-PRTase</shortName>
        <ecNumber evidence="6 15">2.4.2.17</ecNumber>
    </recommendedName>
</protein>
<dbReference type="EC" id="2.4.2.17" evidence="6 15"/>
<dbReference type="PANTHER" id="PTHR21403">
    <property type="entry name" value="ATP PHOSPHORIBOSYLTRANSFERASE ATP-PRTASE"/>
    <property type="match status" value="1"/>
</dbReference>
<keyword evidence="18" id="KW-1185">Reference proteome</keyword>
<comment type="subcellular location">
    <subcellularLocation>
        <location evidence="2 15">Cytoplasm</location>
    </subcellularLocation>
</comment>
<keyword evidence="11 15" id="KW-0547">Nucleotide-binding</keyword>
<evidence type="ECO:0000313" key="17">
    <source>
        <dbReference type="EMBL" id="WZL76108.1"/>
    </source>
</evidence>
<evidence type="ECO:0000259" key="16">
    <source>
        <dbReference type="Pfam" id="PF01634"/>
    </source>
</evidence>
<dbReference type="Gene3D" id="3.40.190.10">
    <property type="entry name" value="Periplasmic binding protein-like II"/>
    <property type="match status" value="2"/>
</dbReference>
<feature type="domain" description="ATP phosphoribosyltransferase catalytic" evidence="16">
    <location>
        <begin position="54"/>
        <end position="207"/>
    </location>
</feature>
<gene>
    <name evidence="15 17" type="primary">hisG</name>
    <name evidence="17" type="ORF">QBE54_11130</name>
</gene>
<evidence type="ECO:0000256" key="8">
    <source>
        <dbReference type="ARBA" id="ARBA00022605"/>
    </source>
</evidence>
<keyword evidence="10 15" id="KW-0808">Transferase</keyword>
<evidence type="ECO:0000256" key="4">
    <source>
        <dbReference type="ARBA" id="ARBA00009489"/>
    </source>
</evidence>
<dbReference type="PROSITE" id="PS01316">
    <property type="entry name" value="ATP_P_PHORIBOSYLTR"/>
    <property type="match status" value="1"/>
</dbReference>
<evidence type="ECO:0000256" key="15">
    <source>
        <dbReference type="HAMAP-Rule" id="MF_01018"/>
    </source>
</evidence>
<dbReference type="InterPro" id="IPR001348">
    <property type="entry name" value="ATP_PRibTrfase_HisG"/>
</dbReference>
<accession>A0ABZ2YCR8</accession>